<dbReference type="PROSITE" id="PS51257">
    <property type="entry name" value="PROKAR_LIPOPROTEIN"/>
    <property type="match status" value="1"/>
</dbReference>
<evidence type="ECO:0000259" key="7">
    <source>
        <dbReference type="PROSITE" id="PS50109"/>
    </source>
</evidence>
<evidence type="ECO:0000256" key="1">
    <source>
        <dbReference type="ARBA" id="ARBA00000085"/>
    </source>
</evidence>
<dbReference type="InterPro" id="IPR003594">
    <property type="entry name" value="HATPase_dom"/>
</dbReference>
<evidence type="ECO:0000313" key="9">
    <source>
        <dbReference type="Proteomes" id="UP000290261"/>
    </source>
</evidence>
<dbReference type="RefSeq" id="WP_129652594.1">
    <property type="nucleotide sequence ID" value="NZ_ML142907.1"/>
</dbReference>
<dbReference type="PROSITE" id="PS50109">
    <property type="entry name" value="HIS_KIN"/>
    <property type="match status" value="1"/>
</dbReference>
<dbReference type="Gene3D" id="1.25.40.10">
    <property type="entry name" value="Tetratricopeptide repeat domain"/>
    <property type="match status" value="2"/>
</dbReference>
<dbReference type="CDD" id="cd16917">
    <property type="entry name" value="HATPase_UhpB-NarQ-NarX-like"/>
    <property type="match status" value="1"/>
</dbReference>
<dbReference type="PANTHER" id="PTHR24421:SF10">
    <property type="entry name" value="NITRATE_NITRITE SENSOR PROTEIN NARQ"/>
    <property type="match status" value="1"/>
</dbReference>
<accession>A0A444VQB5</accession>
<proteinExistence type="predicted"/>
<gene>
    <name evidence="8" type="ORF">DN53_01215</name>
</gene>
<dbReference type="Proteomes" id="UP000290261">
    <property type="component" value="Unassembled WGS sequence"/>
</dbReference>
<dbReference type="Pfam" id="PF02518">
    <property type="entry name" value="HATPase_c"/>
    <property type="match status" value="1"/>
</dbReference>
<feature type="transmembrane region" description="Helical" evidence="6">
    <location>
        <begin position="424"/>
        <end position="443"/>
    </location>
</feature>
<dbReference type="SMART" id="SM00028">
    <property type="entry name" value="TPR"/>
    <property type="match status" value="6"/>
</dbReference>
<feature type="domain" description="Histidine kinase" evidence="7">
    <location>
        <begin position="593"/>
        <end position="680"/>
    </location>
</feature>
<dbReference type="SUPFAM" id="SSF81901">
    <property type="entry name" value="HCP-like"/>
    <property type="match status" value="1"/>
</dbReference>
<keyword evidence="6" id="KW-0812">Transmembrane</keyword>
<comment type="catalytic activity">
    <reaction evidence="1">
        <text>ATP + protein L-histidine = ADP + protein N-phospho-L-histidine.</text>
        <dbReference type="EC" id="2.7.13.3"/>
    </reaction>
</comment>
<dbReference type="InterPro" id="IPR011990">
    <property type="entry name" value="TPR-like_helical_dom_sf"/>
</dbReference>
<reference evidence="8 9" key="1">
    <citation type="submission" date="2014-04" db="EMBL/GenBank/DDBJ databases">
        <title>Whole genome of Muricauda olearia.</title>
        <authorList>
            <person name="Zhang X.-H."/>
            <person name="Tang K."/>
        </authorList>
    </citation>
    <scope>NUCLEOTIDE SEQUENCE [LARGE SCALE GENOMIC DNA]</scope>
    <source>
        <strain evidence="8 9">Th120</strain>
    </source>
</reference>
<keyword evidence="4" id="KW-0418">Kinase</keyword>
<sequence length="703" mass="80045">MKIGYFTIVLILLVGCAKNTAENGVPSSQETEAITQLIRSARDSTNLPLEERKQFLQKAEEITFSLPNDSLLLTSLSDISLAYRDLPDSTDFRKTNKQVMFMSQETGLYTTLGNSHWDLATFFKNNGVLDSAFFHYQKALNSFELLPVDPTSRSLKAKMLYSMGKIQDSYKDYLGAEISITEALRIFTDLKDTKRIYNCYNVLGIIASGMGNSDKSLEYFQKARSYVEDMEGMDRIKYTEQTQNNIAHEFLKKEDYGRAKVAFGELLQNKDIYTRNPELYSLSLSSRAYSLYKDENDLEKSKKLLEQAIKINDSIDYSFDQPRAKQYYAEILADEGDTAKAIAYAQESHDLAKQTYNNDRLLEVLRLLTKLDGNNAMAYSNEYFDLNETIKAEERTKRDKFARIRMETDEIKQENVVLTRQSQIWAGVSVLTVILLLGGYIISVQKISNDRLKSEEKQQKLNQKVYDLMLQQQGKFQEGKQLEQKRISEELHDGVLGEMLGIRLILSSLNNKDDEGSVQKRSDFLERLQHVEEDIRTISHELNDAAYKKFHNFILSVEALLSETEDSSMAKCSLTYNNKVNWDRLWMEIKINVIRIIQESLKNSTTHGHSENIKVAFDLQGDKLKVTIADDGIGFDVNKGKKGIGLKNIASRVEKINGTLAVDSTKDKGTTIVVTIPCKYEEAEAAAAPNTDDEDFEQEVINA</sequence>
<keyword evidence="5" id="KW-0902">Two-component regulatory system</keyword>
<keyword evidence="3" id="KW-0808">Transferase</keyword>
<evidence type="ECO:0000256" key="3">
    <source>
        <dbReference type="ARBA" id="ARBA00022679"/>
    </source>
</evidence>
<protein>
    <recommendedName>
        <fullName evidence="2">histidine kinase</fullName>
        <ecNumber evidence="2">2.7.13.3</ecNumber>
    </recommendedName>
</protein>
<keyword evidence="6" id="KW-1133">Transmembrane helix</keyword>
<dbReference type="SUPFAM" id="SSF55874">
    <property type="entry name" value="ATPase domain of HSP90 chaperone/DNA topoisomerase II/histidine kinase"/>
    <property type="match status" value="1"/>
</dbReference>
<dbReference type="GO" id="GO:0004673">
    <property type="term" value="F:protein histidine kinase activity"/>
    <property type="evidence" value="ECO:0007669"/>
    <property type="project" value="UniProtKB-EC"/>
</dbReference>
<dbReference type="AlphaFoldDB" id="A0A444VQB5"/>
<dbReference type="GO" id="GO:0000160">
    <property type="term" value="P:phosphorelay signal transduction system"/>
    <property type="evidence" value="ECO:0007669"/>
    <property type="project" value="UniProtKB-KW"/>
</dbReference>
<dbReference type="EMBL" id="JJMP01000001">
    <property type="protein sequence ID" value="RYC52869.1"/>
    <property type="molecule type" value="Genomic_DNA"/>
</dbReference>
<dbReference type="InterPro" id="IPR019734">
    <property type="entry name" value="TPR_rpt"/>
</dbReference>
<keyword evidence="9" id="KW-1185">Reference proteome</keyword>
<dbReference type="PANTHER" id="PTHR24421">
    <property type="entry name" value="NITRATE/NITRITE SENSOR PROTEIN NARX-RELATED"/>
    <property type="match status" value="1"/>
</dbReference>
<evidence type="ECO:0000313" key="8">
    <source>
        <dbReference type="EMBL" id="RYC52869.1"/>
    </source>
</evidence>
<dbReference type="Gene3D" id="3.30.565.10">
    <property type="entry name" value="Histidine kinase-like ATPase, C-terminal domain"/>
    <property type="match status" value="1"/>
</dbReference>
<name>A0A444VQB5_9FLAO</name>
<dbReference type="PRINTS" id="PR00344">
    <property type="entry name" value="BCTRLSENSOR"/>
</dbReference>
<evidence type="ECO:0000256" key="5">
    <source>
        <dbReference type="ARBA" id="ARBA00023012"/>
    </source>
</evidence>
<dbReference type="InterPro" id="IPR005467">
    <property type="entry name" value="His_kinase_dom"/>
</dbReference>
<evidence type="ECO:0000256" key="6">
    <source>
        <dbReference type="SAM" id="Phobius"/>
    </source>
</evidence>
<evidence type="ECO:0000256" key="4">
    <source>
        <dbReference type="ARBA" id="ARBA00022777"/>
    </source>
</evidence>
<comment type="caution">
    <text evidence="8">The sequence shown here is derived from an EMBL/GenBank/DDBJ whole genome shotgun (WGS) entry which is preliminary data.</text>
</comment>
<dbReference type="InterPro" id="IPR036890">
    <property type="entry name" value="HATPase_C_sf"/>
</dbReference>
<dbReference type="InterPro" id="IPR004358">
    <property type="entry name" value="Sig_transdc_His_kin-like_C"/>
</dbReference>
<keyword evidence="6" id="KW-0472">Membrane</keyword>
<dbReference type="EC" id="2.7.13.3" evidence="2"/>
<evidence type="ECO:0000256" key="2">
    <source>
        <dbReference type="ARBA" id="ARBA00012438"/>
    </source>
</evidence>
<dbReference type="SMART" id="SM00387">
    <property type="entry name" value="HATPase_c"/>
    <property type="match status" value="1"/>
</dbReference>
<dbReference type="InterPro" id="IPR050482">
    <property type="entry name" value="Sensor_HK_TwoCompSys"/>
</dbReference>
<organism evidence="8 9">
    <name type="scientific">Flagellimonas olearia</name>
    <dbReference type="NCBI Taxonomy" id="552546"/>
    <lineage>
        <taxon>Bacteria</taxon>
        <taxon>Pseudomonadati</taxon>
        <taxon>Bacteroidota</taxon>
        <taxon>Flavobacteriia</taxon>
        <taxon>Flavobacteriales</taxon>
        <taxon>Flavobacteriaceae</taxon>
        <taxon>Flagellimonas</taxon>
    </lineage>
</organism>